<dbReference type="RefSeq" id="WP_215338359.1">
    <property type="nucleotide sequence ID" value="NZ_JAGSGD010000001.1"/>
</dbReference>
<comment type="caution">
    <text evidence="2">The sequence shown here is derived from an EMBL/GenBank/DDBJ whole genome shotgun (WGS) entry which is preliminary data.</text>
</comment>
<gene>
    <name evidence="2" type="ORF">JKL49_03685</name>
</gene>
<proteinExistence type="predicted"/>
<keyword evidence="1" id="KW-0732">Signal</keyword>
<dbReference type="AlphaFoldDB" id="A0A941HUV3"/>
<reference evidence="2" key="1">
    <citation type="submission" date="2021-04" db="EMBL/GenBank/DDBJ databases">
        <title>Draft genome assembly of strain Phenylobacterium sp. 20VBR1 using MiniION and Illumina platforms.</title>
        <authorList>
            <person name="Thomas F.A."/>
            <person name="Krishnan K.P."/>
            <person name="Sinha R.K."/>
        </authorList>
    </citation>
    <scope>NUCLEOTIDE SEQUENCE</scope>
    <source>
        <strain evidence="2">20VBR1</strain>
    </source>
</reference>
<dbReference type="Proteomes" id="UP000622580">
    <property type="component" value="Unassembled WGS sequence"/>
</dbReference>
<feature type="signal peptide" evidence="1">
    <location>
        <begin position="1"/>
        <end position="20"/>
    </location>
</feature>
<evidence type="ECO:0000313" key="3">
    <source>
        <dbReference type="Proteomes" id="UP000622580"/>
    </source>
</evidence>
<keyword evidence="3" id="KW-1185">Reference proteome</keyword>
<feature type="chain" id="PRO_5037544441" evidence="1">
    <location>
        <begin position="21"/>
        <end position="172"/>
    </location>
</feature>
<evidence type="ECO:0000256" key="1">
    <source>
        <dbReference type="SAM" id="SignalP"/>
    </source>
</evidence>
<dbReference type="EMBL" id="JAGSGD010000001">
    <property type="protein sequence ID" value="MBR7618481.1"/>
    <property type="molecule type" value="Genomic_DNA"/>
</dbReference>
<evidence type="ECO:0000313" key="2">
    <source>
        <dbReference type="EMBL" id="MBR7618481.1"/>
    </source>
</evidence>
<accession>A0A941HUV3</accession>
<protein>
    <submittedName>
        <fullName evidence="2">Uncharacterized protein</fullName>
    </submittedName>
</protein>
<name>A0A941HUV3_9CAUL</name>
<organism evidence="2 3">
    <name type="scientific">Phenylobacterium glaciei</name>
    <dbReference type="NCBI Taxonomy" id="2803784"/>
    <lineage>
        <taxon>Bacteria</taxon>
        <taxon>Pseudomonadati</taxon>
        <taxon>Pseudomonadota</taxon>
        <taxon>Alphaproteobacteria</taxon>
        <taxon>Caulobacterales</taxon>
        <taxon>Caulobacteraceae</taxon>
        <taxon>Phenylobacterium</taxon>
    </lineage>
</organism>
<sequence>MKKIYIPVVVAGALMLTAWGAPKIAAPSELTAPTPIEGSAGKYASPFTSDGVTAGWVTKSMQVKAAGQIGSMAGNYAGQKAMEQVPFVGGFLGKKAGEAMGRGIALKSIGGEAFLRSSTDLSFNSLNDMALFMYVNYSANPEYQKILDATYAIYPEFQTAYMPALQSASVGH</sequence>